<feature type="non-terminal residue" evidence="2">
    <location>
        <position position="1"/>
    </location>
</feature>
<evidence type="ECO:0000313" key="2">
    <source>
        <dbReference type="EMBL" id="PIO63281.1"/>
    </source>
</evidence>
<gene>
    <name evidence="2" type="ORF">TELCIR_15118</name>
</gene>
<dbReference type="AlphaFoldDB" id="A0A2G9TZ18"/>
<dbReference type="PANTHER" id="PTHR10678">
    <property type="entry name" value="26S PROTEASOME NON-ATPASE REGULATORY SUBUNIT 11/COP9 SIGNALOSOME COMPLEX SUBUNIT 2"/>
    <property type="match status" value="1"/>
</dbReference>
<dbReference type="InterPro" id="IPR050871">
    <property type="entry name" value="26S_Proteasome/COP9_Components"/>
</dbReference>
<dbReference type="Gene3D" id="1.25.40.570">
    <property type="match status" value="1"/>
</dbReference>
<proteinExistence type="predicted"/>
<evidence type="ECO:0000259" key="1">
    <source>
        <dbReference type="Pfam" id="PF18503"/>
    </source>
</evidence>
<sequence length="62" mass="6955">VEKKLSQMILDRKFSGSLHQGDGMLIVYDVSTPDVTYETALKTIHAMGEVVDALYQRASKIR</sequence>
<dbReference type="InterPro" id="IPR040780">
    <property type="entry name" value="Rpn6_C_helix"/>
</dbReference>
<dbReference type="EMBL" id="KZ351076">
    <property type="protein sequence ID" value="PIO63281.1"/>
    <property type="molecule type" value="Genomic_DNA"/>
</dbReference>
<dbReference type="Proteomes" id="UP000230423">
    <property type="component" value="Unassembled WGS sequence"/>
</dbReference>
<dbReference type="Pfam" id="PF18503">
    <property type="entry name" value="RPN6_C_helix"/>
    <property type="match status" value="1"/>
</dbReference>
<accession>A0A2G9TZ18</accession>
<feature type="domain" description="6S proteasome subunit Rpn6 C-terminal helix" evidence="1">
    <location>
        <begin position="33"/>
        <end position="59"/>
    </location>
</feature>
<evidence type="ECO:0000313" key="3">
    <source>
        <dbReference type="Proteomes" id="UP000230423"/>
    </source>
</evidence>
<reference evidence="2 3" key="1">
    <citation type="submission" date="2015-09" db="EMBL/GenBank/DDBJ databases">
        <title>Draft genome of the parasitic nematode Teladorsagia circumcincta isolate WARC Sus (inbred).</title>
        <authorList>
            <person name="Mitreva M."/>
        </authorList>
    </citation>
    <scope>NUCLEOTIDE SEQUENCE [LARGE SCALE GENOMIC DNA]</scope>
    <source>
        <strain evidence="2 3">S</strain>
    </source>
</reference>
<organism evidence="2 3">
    <name type="scientific">Teladorsagia circumcincta</name>
    <name type="common">Brown stomach worm</name>
    <name type="synonym">Ostertagia circumcincta</name>
    <dbReference type="NCBI Taxonomy" id="45464"/>
    <lineage>
        <taxon>Eukaryota</taxon>
        <taxon>Metazoa</taxon>
        <taxon>Ecdysozoa</taxon>
        <taxon>Nematoda</taxon>
        <taxon>Chromadorea</taxon>
        <taxon>Rhabditida</taxon>
        <taxon>Rhabditina</taxon>
        <taxon>Rhabditomorpha</taxon>
        <taxon>Strongyloidea</taxon>
        <taxon>Trichostrongylidae</taxon>
        <taxon>Teladorsagia</taxon>
    </lineage>
</organism>
<dbReference type="OrthoDB" id="1418352at2759"/>
<keyword evidence="3" id="KW-1185">Reference proteome</keyword>
<protein>
    <recommendedName>
        <fullName evidence="1">6S proteasome subunit Rpn6 C-terminal helix domain-containing protein</fullName>
    </recommendedName>
</protein>
<name>A0A2G9TZ18_TELCI</name>